<protein>
    <submittedName>
        <fullName evidence="10">Putative nepenthesin</fullName>
    </submittedName>
</protein>
<dbReference type="FunFam" id="2.40.70.10:FF:000031">
    <property type="entry name" value="Aspartyl protease AED1"/>
    <property type="match status" value="1"/>
</dbReference>
<dbReference type="OrthoDB" id="2747330at2759"/>
<dbReference type="PANTHER" id="PTHR47967:SF39">
    <property type="entry name" value="ASPARTYL PROTEASE FAMILY PROTEIN, PUTATIVE-RELATED"/>
    <property type="match status" value="1"/>
</dbReference>
<dbReference type="InterPro" id="IPR032861">
    <property type="entry name" value="TAXi_N"/>
</dbReference>
<evidence type="ECO:0000313" key="10">
    <source>
        <dbReference type="EMBL" id="KAE9596494.1"/>
    </source>
</evidence>
<dbReference type="InterPro" id="IPR032799">
    <property type="entry name" value="TAXi_C"/>
</dbReference>
<evidence type="ECO:0000256" key="6">
    <source>
        <dbReference type="ARBA" id="ARBA00022801"/>
    </source>
</evidence>
<keyword evidence="6" id="KW-0378">Hydrolase</keyword>
<dbReference type="CDD" id="cd05476">
    <property type="entry name" value="pepsin_A_like_plant"/>
    <property type="match status" value="1"/>
</dbReference>
<evidence type="ECO:0000256" key="4">
    <source>
        <dbReference type="ARBA" id="ARBA00022670"/>
    </source>
</evidence>
<keyword evidence="3" id="KW-0964">Secreted</keyword>
<dbReference type="FunFam" id="2.40.70.10:FF:000050">
    <property type="entry name" value="Aspartic proteinase CDR1"/>
    <property type="match status" value="1"/>
</dbReference>
<dbReference type="PROSITE" id="PS51767">
    <property type="entry name" value="PEPTIDASE_A1"/>
    <property type="match status" value="1"/>
</dbReference>
<keyword evidence="5" id="KW-0064">Aspartyl protease</keyword>
<evidence type="ECO:0000259" key="9">
    <source>
        <dbReference type="PROSITE" id="PS51767"/>
    </source>
</evidence>
<dbReference type="Pfam" id="PF14541">
    <property type="entry name" value="TAXi_C"/>
    <property type="match status" value="1"/>
</dbReference>
<dbReference type="EMBL" id="WOCE01000016">
    <property type="protein sequence ID" value="KAE9596494.1"/>
    <property type="molecule type" value="Genomic_DNA"/>
</dbReference>
<comment type="similarity">
    <text evidence="2">Belongs to the peptidase A1 family.</text>
</comment>
<sequence>MSHPCFVIIPLFIILQFSVIEFVNGGFSVNLIHKIPASASSLVSKDIPQSPTNAYLGHYLMELNIGTPPVKIYGIADTGSDLTWTSCVPCEGCYKQLNPLFDPTKSSTYSNISCQSDQCLHWLDTGKCSSNNQCDYTYAYASASVTQGILAQDTITFISATGKPVPLQGVAFGCGHNDTGSFNDHEMGIIGLGGGPISLISQIGPSIGGKRFSQCLVPFHTDVSITSKMSFGDGSEVTGDGVVSTPMVIKEDKTPYFVTLNGLSVGSTYLPYDSSSKSVSKGNMFLDSGTPPTILPTKLYEELVDQVKKMIALTPIVDDPELGNQLCYRTSTNVDGPTITAHFEGADVQLNPIQTFISPKDGVLCFGFTNTSSDGGIYGNFAQSNYFIGFDLDRHTVSFKPQDCTKQQ</sequence>
<evidence type="ECO:0000256" key="1">
    <source>
        <dbReference type="ARBA" id="ARBA00004613"/>
    </source>
</evidence>
<keyword evidence="4" id="KW-0645">Protease</keyword>
<dbReference type="GO" id="GO:0006508">
    <property type="term" value="P:proteolysis"/>
    <property type="evidence" value="ECO:0007669"/>
    <property type="project" value="UniProtKB-KW"/>
</dbReference>
<dbReference type="GO" id="GO:0005576">
    <property type="term" value="C:extracellular region"/>
    <property type="evidence" value="ECO:0007669"/>
    <property type="project" value="UniProtKB-SubCell"/>
</dbReference>
<comment type="subcellular location">
    <subcellularLocation>
        <location evidence="1">Secreted</location>
    </subcellularLocation>
</comment>
<evidence type="ECO:0000313" key="11">
    <source>
        <dbReference type="Proteomes" id="UP000447434"/>
    </source>
</evidence>
<dbReference type="Pfam" id="PF14543">
    <property type="entry name" value="TAXi_N"/>
    <property type="match status" value="1"/>
</dbReference>
<name>A0A6A4P7J5_LUPAL</name>
<evidence type="ECO:0000256" key="3">
    <source>
        <dbReference type="ARBA" id="ARBA00022525"/>
    </source>
</evidence>
<dbReference type="Gene3D" id="2.40.70.10">
    <property type="entry name" value="Acid Proteases"/>
    <property type="match status" value="2"/>
</dbReference>
<keyword evidence="11" id="KW-1185">Reference proteome</keyword>
<dbReference type="SUPFAM" id="SSF50630">
    <property type="entry name" value="Acid proteases"/>
    <property type="match status" value="1"/>
</dbReference>
<dbReference type="InterPro" id="IPR021109">
    <property type="entry name" value="Peptidase_aspartic_dom_sf"/>
</dbReference>
<dbReference type="InterPro" id="IPR051708">
    <property type="entry name" value="Plant_Aspart_Prot_A1"/>
</dbReference>
<evidence type="ECO:0000256" key="2">
    <source>
        <dbReference type="ARBA" id="ARBA00007447"/>
    </source>
</evidence>
<dbReference type="PANTHER" id="PTHR47967">
    <property type="entry name" value="OS07G0603500 PROTEIN-RELATED"/>
    <property type="match status" value="1"/>
</dbReference>
<dbReference type="GO" id="GO:0004190">
    <property type="term" value="F:aspartic-type endopeptidase activity"/>
    <property type="evidence" value="ECO:0007669"/>
    <property type="project" value="UniProtKB-KW"/>
</dbReference>
<dbReference type="AlphaFoldDB" id="A0A6A4P7J5"/>
<feature type="chain" id="PRO_5025427880" evidence="8">
    <location>
        <begin position="26"/>
        <end position="408"/>
    </location>
</feature>
<evidence type="ECO:0000256" key="8">
    <source>
        <dbReference type="SAM" id="SignalP"/>
    </source>
</evidence>
<comment type="caution">
    <text evidence="10">The sequence shown here is derived from an EMBL/GenBank/DDBJ whole genome shotgun (WGS) entry which is preliminary data.</text>
</comment>
<feature type="domain" description="Peptidase A1" evidence="9">
    <location>
        <begin position="59"/>
        <end position="400"/>
    </location>
</feature>
<evidence type="ECO:0000256" key="7">
    <source>
        <dbReference type="ARBA" id="ARBA00023180"/>
    </source>
</evidence>
<reference evidence="11" key="1">
    <citation type="journal article" date="2020" name="Nat. Commun.">
        <title>Genome sequence of the cluster root forming white lupin.</title>
        <authorList>
            <person name="Hufnagel B."/>
            <person name="Marques A."/>
            <person name="Soriano A."/>
            <person name="Marques L."/>
            <person name="Divol F."/>
            <person name="Doumas P."/>
            <person name="Sallet E."/>
            <person name="Mancinotti D."/>
            <person name="Carrere S."/>
            <person name="Marande W."/>
            <person name="Arribat S."/>
            <person name="Keller J."/>
            <person name="Huneau C."/>
            <person name="Blein T."/>
            <person name="Aime D."/>
            <person name="Laguerre M."/>
            <person name="Taylor J."/>
            <person name="Schubert V."/>
            <person name="Nelson M."/>
            <person name="Geu-Flores F."/>
            <person name="Crespi M."/>
            <person name="Gallardo-Guerrero K."/>
            <person name="Delaux P.-M."/>
            <person name="Salse J."/>
            <person name="Berges H."/>
            <person name="Guyot R."/>
            <person name="Gouzy J."/>
            <person name="Peret B."/>
        </authorList>
    </citation>
    <scope>NUCLEOTIDE SEQUENCE [LARGE SCALE GENOMIC DNA]</scope>
    <source>
        <strain evidence="11">cv. Amiga</strain>
    </source>
</reference>
<proteinExistence type="inferred from homology"/>
<accession>A0A6A4P7J5</accession>
<dbReference type="InterPro" id="IPR034161">
    <property type="entry name" value="Pepsin-like_plant"/>
</dbReference>
<keyword evidence="7" id="KW-0325">Glycoprotein</keyword>
<keyword evidence="8" id="KW-0732">Signal</keyword>
<dbReference type="Proteomes" id="UP000447434">
    <property type="component" value="Chromosome 16"/>
</dbReference>
<organism evidence="10 11">
    <name type="scientific">Lupinus albus</name>
    <name type="common">White lupine</name>
    <name type="synonym">Lupinus termis</name>
    <dbReference type="NCBI Taxonomy" id="3870"/>
    <lineage>
        <taxon>Eukaryota</taxon>
        <taxon>Viridiplantae</taxon>
        <taxon>Streptophyta</taxon>
        <taxon>Embryophyta</taxon>
        <taxon>Tracheophyta</taxon>
        <taxon>Spermatophyta</taxon>
        <taxon>Magnoliopsida</taxon>
        <taxon>eudicotyledons</taxon>
        <taxon>Gunneridae</taxon>
        <taxon>Pentapetalae</taxon>
        <taxon>rosids</taxon>
        <taxon>fabids</taxon>
        <taxon>Fabales</taxon>
        <taxon>Fabaceae</taxon>
        <taxon>Papilionoideae</taxon>
        <taxon>50 kb inversion clade</taxon>
        <taxon>genistoids sensu lato</taxon>
        <taxon>core genistoids</taxon>
        <taxon>Genisteae</taxon>
        <taxon>Lupinus</taxon>
    </lineage>
</organism>
<evidence type="ECO:0000256" key="5">
    <source>
        <dbReference type="ARBA" id="ARBA00022750"/>
    </source>
</evidence>
<dbReference type="InterPro" id="IPR033121">
    <property type="entry name" value="PEPTIDASE_A1"/>
</dbReference>
<feature type="signal peptide" evidence="8">
    <location>
        <begin position="1"/>
        <end position="25"/>
    </location>
</feature>
<gene>
    <name evidence="10" type="ORF">Lalb_Chr16g0376661</name>
</gene>